<evidence type="ECO:0000313" key="6">
    <source>
        <dbReference type="Proteomes" id="UP001596989"/>
    </source>
</evidence>
<feature type="signal peptide" evidence="4">
    <location>
        <begin position="1"/>
        <end position="19"/>
    </location>
</feature>
<keyword evidence="6" id="KW-1185">Reference proteome</keyword>
<dbReference type="PANTHER" id="PTHR30061">
    <property type="entry name" value="MALTOSE-BINDING PERIPLASMIC PROTEIN"/>
    <property type="match status" value="1"/>
</dbReference>
<dbReference type="Gene3D" id="3.40.190.10">
    <property type="entry name" value="Periplasmic binding protein-like II"/>
    <property type="match status" value="1"/>
</dbReference>
<reference evidence="6" key="1">
    <citation type="journal article" date="2019" name="Int. J. Syst. Evol. Microbiol.">
        <title>The Global Catalogue of Microorganisms (GCM) 10K type strain sequencing project: providing services to taxonomists for standard genome sequencing and annotation.</title>
        <authorList>
            <consortium name="The Broad Institute Genomics Platform"/>
            <consortium name="The Broad Institute Genome Sequencing Center for Infectious Disease"/>
            <person name="Wu L."/>
            <person name="Ma J."/>
        </authorList>
    </citation>
    <scope>NUCLEOTIDE SEQUENCE [LARGE SCALE GENOMIC DNA]</scope>
    <source>
        <strain evidence="6">CCUG 59129</strain>
    </source>
</reference>
<dbReference type="SUPFAM" id="SSF53850">
    <property type="entry name" value="Periplasmic binding protein-like II"/>
    <property type="match status" value="1"/>
</dbReference>
<gene>
    <name evidence="5" type="ORF">ACFQ2I_02490</name>
</gene>
<accession>A0ABW3HL83</accession>
<evidence type="ECO:0000256" key="2">
    <source>
        <dbReference type="ARBA" id="ARBA00022448"/>
    </source>
</evidence>
<dbReference type="InterPro" id="IPR006059">
    <property type="entry name" value="SBP"/>
</dbReference>
<dbReference type="Proteomes" id="UP001596989">
    <property type="component" value="Unassembled WGS sequence"/>
</dbReference>
<evidence type="ECO:0000313" key="5">
    <source>
        <dbReference type="EMBL" id="MFD0958253.1"/>
    </source>
</evidence>
<dbReference type="PROSITE" id="PS51257">
    <property type="entry name" value="PROKAR_LIPOPROTEIN"/>
    <property type="match status" value="1"/>
</dbReference>
<organism evidence="5 6">
    <name type="scientific">Paenibacillus chungangensis</name>
    <dbReference type="NCBI Taxonomy" id="696535"/>
    <lineage>
        <taxon>Bacteria</taxon>
        <taxon>Bacillati</taxon>
        <taxon>Bacillota</taxon>
        <taxon>Bacilli</taxon>
        <taxon>Bacillales</taxon>
        <taxon>Paenibacillaceae</taxon>
        <taxon>Paenibacillus</taxon>
    </lineage>
</organism>
<comment type="similarity">
    <text evidence="1">Belongs to the bacterial solute-binding protein 1 family.</text>
</comment>
<proteinExistence type="inferred from homology"/>
<name>A0ABW3HL83_9BACL</name>
<dbReference type="EMBL" id="JBHTJZ010000004">
    <property type="protein sequence ID" value="MFD0958253.1"/>
    <property type="molecule type" value="Genomic_DNA"/>
</dbReference>
<dbReference type="Pfam" id="PF01547">
    <property type="entry name" value="SBP_bac_1"/>
    <property type="match status" value="1"/>
</dbReference>
<evidence type="ECO:0000256" key="1">
    <source>
        <dbReference type="ARBA" id="ARBA00008520"/>
    </source>
</evidence>
<dbReference type="RefSeq" id="WP_377561910.1">
    <property type="nucleotide sequence ID" value="NZ_JBHTJZ010000004.1"/>
</dbReference>
<dbReference type="PANTHER" id="PTHR30061:SF50">
    <property type="entry name" value="MALTOSE_MALTODEXTRIN-BINDING PERIPLASMIC PROTEIN"/>
    <property type="match status" value="1"/>
</dbReference>
<keyword evidence="3 4" id="KW-0732">Signal</keyword>
<protein>
    <submittedName>
        <fullName evidence="5">ABC transporter substrate-binding protein</fullName>
    </submittedName>
</protein>
<keyword evidence="2" id="KW-0813">Transport</keyword>
<evidence type="ECO:0000256" key="3">
    <source>
        <dbReference type="ARBA" id="ARBA00022729"/>
    </source>
</evidence>
<evidence type="ECO:0000256" key="4">
    <source>
        <dbReference type="SAM" id="SignalP"/>
    </source>
</evidence>
<comment type="caution">
    <text evidence="5">The sequence shown here is derived from an EMBL/GenBank/DDBJ whole genome shotgun (WGS) entry which is preliminary data.</text>
</comment>
<dbReference type="CDD" id="cd13585">
    <property type="entry name" value="PBP2_TMBP_like"/>
    <property type="match status" value="1"/>
</dbReference>
<sequence length="422" mass="47545">MRKSVPLLVSLALLLNVLAGCGKNEVETSANDNTKKRKGNVTITYALWSPDQEPGIRQVLDQFEADNPGIKVKMENTPWDEYWTKLEAAATGGVAPDVFWMHANQFVKYASNGILLDVGNLMNTDDYPSSLSELYQYDGVQYAVPKDFDTVALFYNTKLFDDKGIPYPDDTWDYDKLLMVAKQMTDQEKGIYGFGAPNTNHQGYYNLIYQNGGYVIADDKTHSGYNQPEAIAAVQFYKDLIDKHQVSPTVEQFSDTDAMALFAADKLAMLFLGSWKMSALIKNEDIKDHFNMTVLPEWQERATIYNGLGHSISSTTEHPEEAKKLIEFLASKEAQDMLSKTGIAISAFHDTQQGWIDYYSDYNTKAIVDMIAYGVPLPSSKTKLKWEQIERDVMRKIYSGEVTVEDGMKLIADQVDNHLATE</sequence>
<feature type="chain" id="PRO_5045968471" evidence="4">
    <location>
        <begin position="20"/>
        <end position="422"/>
    </location>
</feature>